<name>A0AAE1EMI5_PETCI</name>
<sequence>MSKERKERRKEGITRERTQSERKAGVSREEGRDHHSRGRKESQGEEKRREEEWKSANLEENVKAARGNGDNKKENEG</sequence>
<feature type="region of interest" description="Disordered" evidence="1">
    <location>
        <begin position="1"/>
        <end position="77"/>
    </location>
</feature>
<feature type="compositionally biased region" description="Basic and acidic residues" evidence="1">
    <location>
        <begin position="1"/>
        <end position="54"/>
    </location>
</feature>
<proteinExistence type="predicted"/>
<keyword evidence="4" id="KW-1185">Reference proteome</keyword>
<evidence type="ECO:0000313" key="4">
    <source>
        <dbReference type="Proteomes" id="UP001286313"/>
    </source>
</evidence>
<evidence type="ECO:0000256" key="1">
    <source>
        <dbReference type="SAM" id="MobiDB-lite"/>
    </source>
</evidence>
<organism evidence="2 4">
    <name type="scientific">Petrolisthes cinctipes</name>
    <name type="common">Flat porcelain crab</name>
    <dbReference type="NCBI Taxonomy" id="88211"/>
    <lineage>
        <taxon>Eukaryota</taxon>
        <taxon>Metazoa</taxon>
        <taxon>Ecdysozoa</taxon>
        <taxon>Arthropoda</taxon>
        <taxon>Crustacea</taxon>
        <taxon>Multicrustacea</taxon>
        <taxon>Malacostraca</taxon>
        <taxon>Eumalacostraca</taxon>
        <taxon>Eucarida</taxon>
        <taxon>Decapoda</taxon>
        <taxon>Pleocyemata</taxon>
        <taxon>Anomura</taxon>
        <taxon>Galatheoidea</taxon>
        <taxon>Porcellanidae</taxon>
        <taxon>Petrolisthes</taxon>
    </lineage>
</organism>
<dbReference type="Proteomes" id="UP001286313">
    <property type="component" value="Unassembled WGS sequence"/>
</dbReference>
<comment type="caution">
    <text evidence="2">The sequence shown here is derived from an EMBL/GenBank/DDBJ whole genome shotgun (WGS) entry which is preliminary data.</text>
</comment>
<dbReference type="AlphaFoldDB" id="A0AAE1EMI5"/>
<gene>
    <name evidence="3" type="ORF">Pcinc_022070</name>
    <name evidence="2" type="ORF">Pcinc_036262</name>
</gene>
<reference evidence="2" key="1">
    <citation type="submission" date="2023-10" db="EMBL/GenBank/DDBJ databases">
        <title>Genome assemblies of two species of porcelain crab, Petrolisthes cinctipes and Petrolisthes manimaculis (Anomura: Porcellanidae).</title>
        <authorList>
            <person name="Angst P."/>
        </authorList>
    </citation>
    <scope>NUCLEOTIDE SEQUENCE</scope>
    <source>
        <strain evidence="2">PB745_01</strain>
        <tissue evidence="2">Gill</tissue>
    </source>
</reference>
<evidence type="ECO:0000313" key="3">
    <source>
        <dbReference type="EMBL" id="KAK3872888.1"/>
    </source>
</evidence>
<dbReference type="EMBL" id="JAWQEG010005593">
    <property type="protein sequence ID" value="KAK3857489.1"/>
    <property type="molecule type" value="Genomic_DNA"/>
</dbReference>
<protein>
    <submittedName>
        <fullName evidence="2">Uncharacterized protein</fullName>
    </submittedName>
</protein>
<dbReference type="EMBL" id="JAWQEG010002294">
    <property type="protein sequence ID" value="KAK3872888.1"/>
    <property type="molecule type" value="Genomic_DNA"/>
</dbReference>
<accession>A0AAE1EMI5</accession>
<evidence type="ECO:0000313" key="2">
    <source>
        <dbReference type="EMBL" id="KAK3857489.1"/>
    </source>
</evidence>